<evidence type="ECO:0008006" key="4">
    <source>
        <dbReference type="Google" id="ProtNLM"/>
    </source>
</evidence>
<proteinExistence type="predicted"/>
<evidence type="ECO:0000256" key="1">
    <source>
        <dbReference type="SAM" id="MobiDB-lite"/>
    </source>
</evidence>
<comment type="caution">
    <text evidence="2">The sequence shown here is derived from an EMBL/GenBank/DDBJ whole genome shotgun (WGS) entry which is preliminary data.</text>
</comment>
<evidence type="ECO:0000313" key="2">
    <source>
        <dbReference type="EMBL" id="MFD1146050.1"/>
    </source>
</evidence>
<keyword evidence="3" id="KW-1185">Reference proteome</keyword>
<evidence type="ECO:0000313" key="3">
    <source>
        <dbReference type="Proteomes" id="UP001597168"/>
    </source>
</evidence>
<dbReference type="Proteomes" id="UP001597168">
    <property type="component" value="Unassembled WGS sequence"/>
</dbReference>
<name>A0ABW3QKR8_9PSEU</name>
<dbReference type="RefSeq" id="WP_380719403.1">
    <property type="nucleotide sequence ID" value="NZ_JBHTLK010000006.1"/>
</dbReference>
<protein>
    <recommendedName>
        <fullName evidence="4">TIR domain-containing protein</fullName>
    </recommendedName>
</protein>
<dbReference type="EMBL" id="JBHTLK010000006">
    <property type="protein sequence ID" value="MFD1146050.1"/>
    <property type="molecule type" value="Genomic_DNA"/>
</dbReference>
<organism evidence="2 3">
    <name type="scientific">Saccharothrix hoggarensis</name>
    <dbReference type="NCBI Taxonomy" id="913853"/>
    <lineage>
        <taxon>Bacteria</taxon>
        <taxon>Bacillati</taxon>
        <taxon>Actinomycetota</taxon>
        <taxon>Actinomycetes</taxon>
        <taxon>Pseudonocardiales</taxon>
        <taxon>Pseudonocardiaceae</taxon>
        <taxon>Saccharothrix</taxon>
    </lineage>
</organism>
<accession>A0ABW3QKR8</accession>
<feature type="region of interest" description="Disordered" evidence="1">
    <location>
        <begin position="342"/>
        <end position="361"/>
    </location>
</feature>
<sequence length="361" mass="39571">MRTGDPEPTRVAETIARLDSTADAPLNTYWLSLAGDRNAYAARLQPLLLDRGIGVLIVRSSGFTNANALMLDLVGLLERNRPEFLAVLAHPRPDPHRIGVVLLARRELEIGQGYSPVTWPDWVPGVGNLEITCFITDVTRRIEAPLDADEIDITRVHRAVFALEEALVRRLVAVHRRGPAQQQPFFNRIRRRSDPDWSAFLAGAVEAVDEVRTTDSYRPNVKNGKSVVSRLWDLAQNNSPRMLVGVDAELATALGATGGPVPAEPWEGLMAVLARTPGSHGSPPERLCRTILLAVPAACQFLTCVAHAEDYQQFPVNLLTAVVDDLYRTLVGAETFLNHLSDDRATPGVPPLRPGESDESI</sequence>
<gene>
    <name evidence="2" type="ORF">ACFQ3T_02805</name>
</gene>
<reference evidence="3" key="1">
    <citation type="journal article" date="2019" name="Int. J. Syst. Evol. Microbiol.">
        <title>The Global Catalogue of Microorganisms (GCM) 10K type strain sequencing project: providing services to taxonomists for standard genome sequencing and annotation.</title>
        <authorList>
            <consortium name="The Broad Institute Genomics Platform"/>
            <consortium name="The Broad Institute Genome Sequencing Center for Infectious Disease"/>
            <person name="Wu L."/>
            <person name="Ma J."/>
        </authorList>
    </citation>
    <scope>NUCLEOTIDE SEQUENCE [LARGE SCALE GENOMIC DNA]</scope>
    <source>
        <strain evidence="3">CCUG 60214</strain>
    </source>
</reference>